<comment type="caution">
    <text evidence="5">The sequence shown here is derived from an EMBL/GenBank/DDBJ whole genome shotgun (WGS) entry which is preliminary data.</text>
</comment>
<dbReference type="SUPFAM" id="SSF56935">
    <property type="entry name" value="Porins"/>
    <property type="match status" value="1"/>
</dbReference>
<protein>
    <recommendedName>
        <fullName evidence="4">Outer membrane protein beta-barrel domain-containing protein</fullName>
    </recommendedName>
</protein>
<dbReference type="Gene3D" id="2.40.170.20">
    <property type="entry name" value="TonB-dependent receptor, beta-barrel domain"/>
    <property type="match status" value="1"/>
</dbReference>
<feature type="domain" description="Outer membrane protein beta-barrel" evidence="4">
    <location>
        <begin position="2"/>
        <end position="347"/>
    </location>
</feature>
<reference evidence="5 6" key="1">
    <citation type="submission" date="2015-06" db="EMBL/GenBank/DDBJ databases">
        <title>Prevotella sp. 109, sp. nov., a novel member of the family Prevotellaceae isolated from human faeces.</title>
        <authorList>
            <person name="Shkoporov A.N."/>
            <person name="Chaplin A.V."/>
            <person name="Kafarskaia L.I."/>
            <person name="Efimov B.A."/>
        </authorList>
    </citation>
    <scope>NUCLEOTIDE SEQUENCE [LARGE SCALE GENOMIC DNA]</scope>
    <source>
        <strain evidence="5 6">109</strain>
    </source>
</reference>
<dbReference type="InterPro" id="IPR041700">
    <property type="entry name" value="OMP_b-brl_3"/>
</dbReference>
<dbReference type="EMBL" id="LFQU01000009">
    <property type="protein sequence ID" value="KOO68791.1"/>
    <property type="molecule type" value="Genomic_DNA"/>
</dbReference>
<sequence>MTLNATYSFNLPFNISSEAGARYYNVNDRYGYLSDSKWQPETLGSNGQKTEDNVTAAYLSLGKKWKKVHLSLGGRYEYSDTKVWINTLSETISNSRHTSFFLPSGTLTVFPWKNLTFQLNYRRSVNRQKYTGLNPYPIYQDSLSYSAGNRDLQPSVNDNISIYAGWKGLYVTAGYTHTRNLIKSVVYNQDPSTDIVCETPINVKRSESFYTMLGYNRRMFSGKLYFSGNLYINFPKYKYIFLNKTIKIHRPFYSGNMNLYYFLNNKITAYTTFTFQSYLEDTNISQRPANNWSAGVQMNMIKDKLTLTLSVSDILHRANYNNIDIRYINTQHGTYGTNDMRGITLSASLSLFNQDITVSSSRNNNDVIDRTRQ</sequence>
<organism evidence="5 6">
    <name type="scientific">Xylanibacter rarus</name>
    <dbReference type="NCBI Taxonomy" id="1676614"/>
    <lineage>
        <taxon>Bacteria</taxon>
        <taxon>Pseudomonadati</taxon>
        <taxon>Bacteroidota</taxon>
        <taxon>Bacteroidia</taxon>
        <taxon>Bacteroidales</taxon>
        <taxon>Prevotellaceae</taxon>
        <taxon>Xylanibacter</taxon>
    </lineage>
</organism>
<dbReference type="Pfam" id="PF14905">
    <property type="entry name" value="OMP_b-brl_3"/>
    <property type="match status" value="1"/>
</dbReference>
<keyword evidence="2" id="KW-0472">Membrane</keyword>
<dbReference type="GO" id="GO:0009279">
    <property type="term" value="C:cell outer membrane"/>
    <property type="evidence" value="ECO:0007669"/>
    <property type="project" value="UniProtKB-SubCell"/>
</dbReference>
<evidence type="ECO:0000259" key="4">
    <source>
        <dbReference type="Pfam" id="PF14905"/>
    </source>
</evidence>
<evidence type="ECO:0000313" key="6">
    <source>
        <dbReference type="Proteomes" id="UP000036951"/>
    </source>
</evidence>
<accession>A0A8E1QXV3</accession>
<evidence type="ECO:0000256" key="1">
    <source>
        <dbReference type="ARBA" id="ARBA00004442"/>
    </source>
</evidence>
<keyword evidence="3" id="KW-0998">Cell outer membrane</keyword>
<dbReference type="AlphaFoldDB" id="A0A8E1QXV3"/>
<evidence type="ECO:0000313" key="5">
    <source>
        <dbReference type="EMBL" id="KOO68791.1"/>
    </source>
</evidence>
<evidence type="ECO:0000256" key="3">
    <source>
        <dbReference type="ARBA" id="ARBA00023237"/>
    </source>
</evidence>
<gene>
    <name evidence="5" type="ORF">ACU52_06435</name>
</gene>
<name>A0A8E1QXV3_9BACT</name>
<dbReference type="Proteomes" id="UP000036951">
    <property type="component" value="Unassembled WGS sequence"/>
</dbReference>
<proteinExistence type="predicted"/>
<comment type="subcellular location">
    <subcellularLocation>
        <location evidence="1">Cell outer membrane</location>
    </subcellularLocation>
</comment>
<dbReference type="InterPro" id="IPR036942">
    <property type="entry name" value="Beta-barrel_TonB_sf"/>
</dbReference>
<keyword evidence="6" id="KW-1185">Reference proteome</keyword>
<evidence type="ECO:0000256" key="2">
    <source>
        <dbReference type="ARBA" id="ARBA00023136"/>
    </source>
</evidence>